<name>A0A836FPN5_9HYME</name>
<feature type="non-terminal residue" evidence="10">
    <location>
        <position position="238"/>
    </location>
</feature>
<dbReference type="Pfam" id="PF14943">
    <property type="entry name" value="MRP-S26"/>
    <property type="match status" value="1"/>
</dbReference>
<feature type="region of interest" description="Disordered" evidence="9">
    <location>
        <begin position="214"/>
        <end position="238"/>
    </location>
</feature>
<keyword evidence="5" id="KW-0496">Mitochondrion</keyword>
<comment type="caution">
    <text evidence="10">The sequence shown here is derived from an EMBL/GenBank/DDBJ whole genome shotgun (WGS) entry which is preliminary data.</text>
</comment>
<evidence type="ECO:0000256" key="2">
    <source>
        <dbReference type="ARBA" id="ARBA00009672"/>
    </source>
</evidence>
<evidence type="ECO:0000256" key="5">
    <source>
        <dbReference type="ARBA" id="ARBA00023128"/>
    </source>
</evidence>
<keyword evidence="4" id="KW-0689">Ribosomal protein</keyword>
<dbReference type="PANTHER" id="PTHR21035:SF2">
    <property type="entry name" value="SMALL RIBOSOMAL SUBUNIT PROTEIN MS26"/>
    <property type="match status" value="1"/>
</dbReference>
<reference evidence="10" key="1">
    <citation type="submission" date="2020-03" db="EMBL/GenBank/DDBJ databases">
        <title>Relaxed selection underlies rapid genomic changes in the transitions from sociality to social parasitism in ants.</title>
        <authorList>
            <person name="Bi X."/>
        </authorList>
    </citation>
    <scope>NUCLEOTIDE SEQUENCE</scope>
    <source>
        <strain evidence="10">BGI-DK2014a</strain>
        <tissue evidence="10">Whole body</tissue>
    </source>
</reference>
<dbReference type="EMBL" id="JAANIC010006349">
    <property type="protein sequence ID" value="KAG5329115.1"/>
    <property type="molecule type" value="Genomic_DNA"/>
</dbReference>
<keyword evidence="11" id="KW-1185">Reference proteome</keyword>
<accession>A0A836FPN5</accession>
<feature type="non-terminal residue" evidence="10">
    <location>
        <position position="1"/>
    </location>
</feature>
<evidence type="ECO:0000256" key="1">
    <source>
        <dbReference type="ARBA" id="ARBA00004173"/>
    </source>
</evidence>
<gene>
    <name evidence="10" type="primary">Mrps26</name>
    <name evidence="10" type="ORF">G6Z76_0004363</name>
</gene>
<feature type="compositionally biased region" description="Polar residues" evidence="9">
    <location>
        <begin position="227"/>
        <end position="238"/>
    </location>
</feature>
<comment type="similarity">
    <text evidence="2">Belongs to the mitochondrion-specific ribosomal protein mS26 family.</text>
</comment>
<dbReference type="PANTHER" id="PTHR21035">
    <property type="entry name" value="28S RIBOSOMAL PROTEIN S26, MITOCHONDRIAL"/>
    <property type="match status" value="1"/>
</dbReference>
<evidence type="ECO:0000313" key="10">
    <source>
        <dbReference type="EMBL" id="KAG5329115.1"/>
    </source>
</evidence>
<evidence type="ECO:0000256" key="9">
    <source>
        <dbReference type="SAM" id="MobiDB-lite"/>
    </source>
</evidence>
<evidence type="ECO:0000256" key="7">
    <source>
        <dbReference type="ARBA" id="ARBA00035138"/>
    </source>
</evidence>
<evidence type="ECO:0000313" key="11">
    <source>
        <dbReference type="Proteomes" id="UP000669903"/>
    </source>
</evidence>
<keyword evidence="3" id="KW-0809">Transit peptide</keyword>
<keyword evidence="6" id="KW-0687">Ribonucleoprotein</keyword>
<dbReference type="Proteomes" id="UP000669903">
    <property type="component" value="Unassembled WGS sequence"/>
</dbReference>
<organism evidence="10 11">
    <name type="scientific">Acromyrmex charruanus</name>
    <dbReference type="NCBI Taxonomy" id="2715315"/>
    <lineage>
        <taxon>Eukaryota</taxon>
        <taxon>Metazoa</taxon>
        <taxon>Ecdysozoa</taxon>
        <taxon>Arthropoda</taxon>
        <taxon>Hexapoda</taxon>
        <taxon>Insecta</taxon>
        <taxon>Pterygota</taxon>
        <taxon>Neoptera</taxon>
        <taxon>Endopterygota</taxon>
        <taxon>Hymenoptera</taxon>
        <taxon>Apocrita</taxon>
        <taxon>Aculeata</taxon>
        <taxon>Formicoidea</taxon>
        <taxon>Formicidae</taxon>
        <taxon>Myrmicinae</taxon>
        <taxon>Acromyrmex</taxon>
    </lineage>
</organism>
<evidence type="ECO:0000256" key="6">
    <source>
        <dbReference type="ARBA" id="ARBA00023274"/>
    </source>
</evidence>
<sequence length="238" mass="28013">VFYNSRTMQTMRIININALTMGTTGLCETFIPNSVYTQCVRWKRKPIWLPTAKSKMFRVPKRPVIPMEDCVELKRLYNNYKTYMTSFKAYVRQIVKENEMQLYKTVVNKLTEEEDFKACNAINDEWNAEIAKMREIKLAEMRERRKNTILKNILRKEENREIKKMKLNELVKKVKEESVTFITAENVDAAIEECLTNIVNHNHALDLEGNWHEEKCPPSSPIPPIKETQNPVAIEQQN</sequence>
<evidence type="ECO:0000256" key="8">
    <source>
        <dbReference type="ARBA" id="ARBA00035344"/>
    </source>
</evidence>
<dbReference type="InterPro" id="IPR026140">
    <property type="entry name" value="Ribosomal_mS26"/>
</dbReference>
<dbReference type="GO" id="GO:0005763">
    <property type="term" value="C:mitochondrial small ribosomal subunit"/>
    <property type="evidence" value="ECO:0007669"/>
    <property type="project" value="InterPro"/>
</dbReference>
<proteinExistence type="inferred from homology"/>
<evidence type="ECO:0000256" key="3">
    <source>
        <dbReference type="ARBA" id="ARBA00022946"/>
    </source>
</evidence>
<protein>
    <recommendedName>
        <fullName evidence="7">Small ribosomal subunit protein mS26</fullName>
    </recommendedName>
    <alternativeName>
        <fullName evidence="8">28S ribosomal protein S26, mitochondrial</fullName>
    </alternativeName>
</protein>
<comment type="subcellular location">
    <subcellularLocation>
        <location evidence="1">Mitochondrion</location>
    </subcellularLocation>
</comment>
<dbReference type="AlphaFoldDB" id="A0A836FPN5"/>
<evidence type="ECO:0000256" key="4">
    <source>
        <dbReference type="ARBA" id="ARBA00022980"/>
    </source>
</evidence>